<name>A0A1E3XDK5_9BACT</name>
<organism evidence="2 3">
    <name type="scientific">Candidatus Scalindua rubra</name>
    <dbReference type="NCBI Taxonomy" id="1872076"/>
    <lineage>
        <taxon>Bacteria</taxon>
        <taxon>Pseudomonadati</taxon>
        <taxon>Planctomycetota</taxon>
        <taxon>Candidatus Brocadiia</taxon>
        <taxon>Candidatus Brocadiales</taxon>
        <taxon>Candidatus Scalinduaceae</taxon>
        <taxon>Candidatus Scalindua</taxon>
    </lineage>
</organism>
<keyword evidence="1" id="KW-1133">Transmembrane helix</keyword>
<evidence type="ECO:0000256" key="1">
    <source>
        <dbReference type="SAM" id="Phobius"/>
    </source>
</evidence>
<protein>
    <recommendedName>
        <fullName evidence="4">SxtJ</fullName>
    </recommendedName>
</protein>
<dbReference type="Proteomes" id="UP000094056">
    <property type="component" value="Unassembled WGS sequence"/>
</dbReference>
<gene>
    <name evidence="2" type="ORF">SCARUB_01179</name>
</gene>
<keyword evidence="1" id="KW-0812">Transmembrane</keyword>
<comment type="caution">
    <text evidence="2">The sequence shown here is derived from an EMBL/GenBank/DDBJ whole genome shotgun (WGS) entry which is preliminary data.</text>
</comment>
<keyword evidence="1" id="KW-0472">Membrane</keyword>
<reference evidence="2 3" key="1">
    <citation type="submission" date="2016-07" db="EMBL/GenBank/DDBJ databases">
        <title>Draft genome of Scalindua rubra, obtained from a brine-seawater interface in the Red Sea, sheds light on salt adaptation in anammox bacteria.</title>
        <authorList>
            <person name="Speth D.R."/>
            <person name="Lagkouvardos I."/>
            <person name="Wang Y."/>
            <person name="Qian P.-Y."/>
            <person name="Dutilh B.E."/>
            <person name="Jetten M.S."/>
        </authorList>
    </citation>
    <scope>NUCLEOTIDE SEQUENCE [LARGE SCALE GENOMIC DNA]</scope>
    <source>
        <strain evidence="2">BSI-1</strain>
    </source>
</reference>
<dbReference type="AlphaFoldDB" id="A0A1E3XDK5"/>
<feature type="transmembrane region" description="Helical" evidence="1">
    <location>
        <begin position="12"/>
        <end position="31"/>
    </location>
</feature>
<evidence type="ECO:0000313" key="3">
    <source>
        <dbReference type="Proteomes" id="UP000094056"/>
    </source>
</evidence>
<dbReference type="InterPro" id="IPR045781">
    <property type="entry name" value="SxtJ"/>
</dbReference>
<dbReference type="Pfam" id="PF19588">
    <property type="entry name" value="SxtJ"/>
    <property type="match status" value="1"/>
</dbReference>
<feature type="transmembrane region" description="Helical" evidence="1">
    <location>
        <begin position="80"/>
        <end position="100"/>
    </location>
</feature>
<dbReference type="EMBL" id="MAYW01000022">
    <property type="protein sequence ID" value="ODS33660.1"/>
    <property type="molecule type" value="Genomic_DNA"/>
</dbReference>
<evidence type="ECO:0008006" key="4">
    <source>
        <dbReference type="Google" id="ProtNLM"/>
    </source>
</evidence>
<accession>A0A1E3XDK5</accession>
<sequence length="134" mass="15559">MHKRKDEKSEIKKFGIGLTVLLCLIGGWQLYKGHVNIYVWFFGFGGLVLVLSFFAPVILKPLYKVTTTVGNAVGWVNTRILLGIIFYVIFTPIGILLRIIRKDLLDERLNKEAKSYWRGKDKGVFTKEQYERQY</sequence>
<proteinExistence type="predicted"/>
<evidence type="ECO:0000313" key="2">
    <source>
        <dbReference type="EMBL" id="ODS33660.1"/>
    </source>
</evidence>
<feature type="transmembrane region" description="Helical" evidence="1">
    <location>
        <begin position="37"/>
        <end position="59"/>
    </location>
</feature>